<protein>
    <submittedName>
        <fullName evidence="2">Uncharacterized protein</fullName>
    </submittedName>
</protein>
<dbReference type="EMBL" id="KB206604">
    <property type="protein sequence ID" value="ELP89609.1"/>
    <property type="molecule type" value="Genomic_DNA"/>
</dbReference>
<dbReference type="AlphaFoldDB" id="A0A0A1UBK1"/>
<feature type="region of interest" description="Disordered" evidence="1">
    <location>
        <begin position="41"/>
        <end position="60"/>
    </location>
</feature>
<reference evidence="2 3" key="1">
    <citation type="submission" date="2012-10" db="EMBL/GenBank/DDBJ databases">
        <authorList>
            <person name="Zafar N."/>
            <person name="Inman J."/>
            <person name="Hall N."/>
            <person name="Lorenzi H."/>
            <person name="Caler E."/>
        </authorList>
    </citation>
    <scope>NUCLEOTIDE SEQUENCE [LARGE SCALE GENOMIC DNA]</scope>
    <source>
        <strain evidence="2 3">IP1</strain>
    </source>
</reference>
<evidence type="ECO:0000256" key="1">
    <source>
        <dbReference type="SAM" id="MobiDB-lite"/>
    </source>
</evidence>
<dbReference type="OrthoDB" id="29422at2759"/>
<organism evidence="2 3">
    <name type="scientific">Entamoeba invadens IP1</name>
    <dbReference type="NCBI Taxonomy" id="370355"/>
    <lineage>
        <taxon>Eukaryota</taxon>
        <taxon>Amoebozoa</taxon>
        <taxon>Evosea</taxon>
        <taxon>Archamoebae</taxon>
        <taxon>Mastigamoebida</taxon>
        <taxon>Entamoebidae</taxon>
        <taxon>Entamoeba</taxon>
    </lineage>
</organism>
<sequence>MRRRHLVPLIEKDEDFVTSITETHHRRAMIKEDGKWRRRSIVSAESSPAKENLGSCLKPRLPQPPTVKVITQHVPKIQTTIARKIQLKSDEEKNMEIVPETNDDELSQSLLELLDTFDTNDVVGTTQPLEKQQDKSDQDVFLLNISKSENVVQRKENTEQQEIIDVDDKNSVSMEIEKDNISDGTDSIDCDNEVSIHELSVLKQPKNMTQIPDVSKDEEISDDEWAQPVFKSYKKEKDVLRSDKTLLQDGDYFGVSTRNQFIASQAGCIGQDSDDEDEQHNDFLTPSQANFISDEPPTQVDNAFYALSLSSQCPSQFTDSKKKVVLNKLFGNTSMFNK</sequence>
<dbReference type="RefSeq" id="XP_004256380.1">
    <property type="nucleotide sequence ID" value="XM_004256332.1"/>
</dbReference>
<dbReference type="OMA" id="KEQIDQP"/>
<dbReference type="Proteomes" id="UP000014680">
    <property type="component" value="Unassembled WGS sequence"/>
</dbReference>
<gene>
    <name evidence="2" type="ORF">EIN_526340</name>
</gene>
<accession>A0A0A1UBK1</accession>
<evidence type="ECO:0000313" key="2">
    <source>
        <dbReference type="EMBL" id="ELP89609.1"/>
    </source>
</evidence>
<evidence type="ECO:0000313" key="3">
    <source>
        <dbReference type="Proteomes" id="UP000014680"/>
    </source>
</evidence>
<dbReference type="VEuPathDB" id="AmoebaDB:EIN_526340"/>
<dbReference type="GeneID" id="14888539"/>
<proteinExistence type="predicted"/>
<dbReference type="KEGG" id="eiv:EIN_526340"/>
<keyword evidence="3" id="KW-1185">Reference proteome</keyword>
<name>A0A0A1UBK1_ENTIV</name>